<evidence type="ECO:0000259" key="4">
    <source>
        <dbReference type="PROSITE" id="PS00662"/>
    </source>
</evidence>
<dbReference type="InterPro" id="IPR027417">
    <property type="entry name" value="P-loop_NTPase"/>
</dbReference>
<dbReference type="PANTHER" id="PTHR30258">
    <property type="entry name" value="TYPE II SECRETION SYSTEM PROTEIN GSPE-RELATED"/>
    <property type="match status" value="1"/>
</dbReference>
<dbReference type="GO" id="GO:0005524">
    <property type="term" value="F:ATP binding"/>
    <property type="evidence" value="ECO:0007669"/>
    <property type="project" value="UniProtKB-KW"/>
</dbReference>
<dbReference type="PROSITE" id="PS00662">
    <property type="entry name" value="T2SP_E"/>
    <property type="match status" value="1"/>
</dbReference>
<dbReference type="PANTHER" id="PTHR30258:SF2">
    <property type="entry name" value="COMG OPERON PROTEIN 1"/>
    <property type="match status" value="1"/>
</dbReference>
<dbReference type="SUPFAM" id="SSF52540">
    <property type="entry name" value="P-loop containing nucleoside triphosphate hydrolases"/>
    <property type="match status" value="1"/>
</dbReference>
<dbReference type="InterPro" id="IPR001482">
    <property type="entry name" value="T2SS/T4SS_dom"/>
</dbReference>
<dbReference type="AlphaFoldDB" id="A0AAU8A3X0"/>
<protein>
    <submittedName>
        <fullName evidence="5">GspE/PulE family protein</fullName>
    </submittedName>
</protein>
<gene>
    <name evidence="5" type="ORF">NKE59_00930</name>
</gene>
<dbReference type="GO" id="GO:0005886">
    <property type="term" value="C:plasma membrane"/>
    <property type="evidence" value="ECO:0007669"/>
    <property type="project" value="TreeGrafter"/>
</dbReference>
<dbReference type="GO" id="GO:0016887">
    <property type="term" value="F:ATP hydrolysis activity"/>
    <property type="evidence" value="ECO:0007669"/>
    <property type="project" value="TreeGrafter"/>
</dbReference>
<keyword evidence="2" id="KW-0547">Nucleotide-binding</keyword>
<proteinExistence type="inferred from homology"/>
<evidence type="ECO:0000313" key="5">
    <source>
        <dbReference type="EMBL" id="XCC57887.1"/>
    </source>
</evidence>
<evidence type="ECO:0000256" key="2">
    <source>
        <dbReference type="ARBA" id="ARBA00022741"/>
    </source>
</evidence>
<reference evidence="5" key="1">
    <citation type="submission" date="2022-06" db="EMBL/GenBank/DDBJ databases">
        <title>New Polynucleobacter species.</title>
        <authorList>
            <person name="Hahn M.W."/>
        </authorList>
    </citation>
    <scope>NUCLEOTIDE SEQUENCE</scope>
    <source>
        <strain evidence="5">UK-FUSCHL-C3</strain>
    </source>
</reference>
<accession>A0AAU8A3X0</accession>
<dbReference type="RefSeq" id="WP_353439002.1">
    <property type="nucleotide sequence ID" value="NZ_CP099959.1"/>
</dbReference>
<dbReference type="Pfam" id="PF00437">
    <property type="entry name" value="T2SSE"/>
    <property type="match status" value="1"/>
</dbReference>
<feature type="domain" description="Bacterial type II secretion system protein E" evidence="4">
    <location>
        <begin position="225"/>
        <end position="239"/>
    </location>
</feature>
<dbReference type="EMBL" id="CP099959">
    <property type="protein sequence ID" value="XCC57887.1"/>
    <property type="molecule type" value="Genomic_DNA"/>
</dbReference>
<evidence type="ECO:0000256" key="1">
    <source>
        <dbReference type="ARBA" id="ARBA00006611"/>
    </source>
</evidence>
<dbReference type="Gene3D" id="3.30.450.90">
    <property type="match status" value="1"/>
</dbReference>
<sequence length="368" mass="41532">MLPFNYVSSLKSHKPYEENDQHIIYLWQEICTAAINARASDIHIEALEESCCIRLRIDGDLTLFQSYHKEEYVRLIARIKILAKLDIAEHRLPQDGRLQIYSDRTSTEIDCRVSTLPTLYGEKVVIRLLNTSAHELKLDHIGFSDLQSQIVRRALGQSHGLILVCGPTGSGKTRTLYSFLNHLNHEYRNLCTIEDPIEIRLRGVNQVAYHPKAGLDFGVIIRALLRQDPDVIMIGEIRDRDTAALAMSAAQTGHLVLSTIHTRSALSCIDRLENLGLDRHAITNSLLFISSQRLIKRIDNNATCGRIAIHEVLEFTNTLCAGIQQNIPLCEIKKIAQLEGFSTMSENAKDLAQRGIIENALCIQEMFI</sequence>
<evidence type="ECO:0000256" key="3">
    <source>
        <dbReference type="ARBA" id="ARBA00022840"/>
    </source>
</evidence>
<dbReference type="CDD" id="cd01129">
    <property type="entry name" value="PulE-GspE-like"/>
    <property type="match status" value="1"/>
</dbReference>
<name>A0AAU8A3X0_9BURK</name>
<comment type="similarity">
    <text evidence="1">Belongs to the GSP E family.</text>
</comment>
<organism evidence="5">
    <name type="scientific">Polynucleobacter sp. UK-FUSCHL-C3</name>
    <dbReference type="NCBI Taxonomy" id="2955208"/>
    <lineage>
        <taxon>Bacteria</taxon>
        <taxon>Pseudomonadati</taxon>
        <taxon>Pseudomonadota</taxon>
        <taxon>Betaproteobacteria</taxon>
        <taxon>Burkholderiales</taxon>
        <taxon>Burkholderiaceae</taxon>
        <taxon>Polynucleobacter</taxon>
    </lineage>
</organism>
<keyword evidence="3" id="KW-0067">ATP-binding</keyword>
<dbReference type="Gene3D" id="3.40.50.300">
    <property type="entry name" value="P-loop containing nucleotide triphosphate hydrolases"/>
    <property type="match status" value="1"/>
</dbReference>